<dbReference type="InterPro" id="IPR027463">
    <property type="entry name" value="AcrB_DN_DC_subdom"/>
</dbReference>
<proteinExistence type="predicted"/>
<dbReference type="PANTHER" id="PTHR32063:SF24">
    <property type="entry name" value="CATION EFFLUX SYSTEM (ACRB_ACRD_ACRF FAMILY)"/>
    <property type="match status" value="1"/>
</dbReference>
<comment type="caution">
    <text evidence="1">The sequence shown here is derived from an EMBL/GenBank/DDBJ whole genome shotgun (WGS) entry which is preliminary data.</text>
</comment>
<dbReference type="InterPro" id="IPR001036">
    <property type="entry name" value="Acrflvin-R"/>
</dbReference>
<dbReference type="GO" id="GO:0005886">
    <property type="term" value="C:plasma membrane"/>
    <property type="evidence" value="ECO:0007669"/>
    <property type="project" value="TreeGrafter"/>
</dbReference>
<reference evidence="1" key="1">
    <citation type="submission" date="2013-08" db="EMBL/GenBank/DDBJ databases">
        <authorList>
            <person name="Mendez C."/>
            <person name="Richter M."/>
            <person name="Ferrer M."/>
            <person name="Sanchez J."/>
        </authorList>
    </citation>
    <scope>NUCLEOTIDE SEQUENCE</scope>
</reference>
<dbReference type="Pfam" id="PF00873">
    <property type="entry name" value="ACR_tran"/>
    <property type="match status" value="1"/>
</dbReference>
<dbReference type="Gene3D" id="1.20.1640.10">
    <property type="entry name" value="Multidrug efflux transporter AcrB transmembrane domain"/>
    <property type="match status" value="1"/>
</dbReference>
<accession>T0ZCC7</accession>
<dbReference type="GO" id="GO:0042910">
    <property type="term" value="F:xenobiotic transmembrane transporter activity"/>
    <property type="evidence" value="ECO:0007669"/>
    <property type="project" value="TreeGrafter"/>
</dbReference>
<name>T0ZCC7_9ZZZZ</name>
<evidence type="ECO:0000313" key="1">
    <source>
        <dbReference type="EMBL" id="EQD27520.1"/>
    </source>
</evidence>
<gene>
    <name evidence="1" type="ORF">B1A_21639</name>
</gene>
<feature type="non-terminal residue" evidence="1">
    <location>
        <position position="207"/>
    </location>
</feature>
<dbReference type="SUPFAM" id="SSF82693">
    <property type="entry name" value="Multidrug efflux transporter AcrB pore domain, PN1, PN2, PC1 and PC2 subdomains"/>
    <property type="match status" value="2"/>
</dbReference>
<dbReference type="Gene3D" id="3.30.70.1430">
    <property type="entry name" value="Multidrug efflux transporter AcrB pore domain"/>
    <property type="match status" value="1"/>
</dbReference>
<dbReference type="Gene3D" id="3.30.70.1320">
    <property type="entry name" value="Multidrug efflux transporter AcrB pore domain like"/>
    <property type="match status" value="1"/>
</dbReference>
<dbReference type="PANTHER" id="PTHR32063">
    <property type="match status" value="1"/>
</dbReference>
<dbReference type="EMBL" id="AUZX01015996">
    <property type="protein sequence ID" value="EQD27520.1"/>
    <property type="molecule type" value="Genomic_DNA"/>
</dbReference>
<organism evidence="1">
    <name type="scientific">mine drainage metagenome</name>
    <dbReference type="NCBI Taxonomy" id="410659"/>
    <lineage>
        <taxon>unclassified sequences</taxon>
        <taxon>metagenomes</taxon>
        <taxon>ecological metagenomes</taxon>
    </lineage>
</organism>
<reference evidence="1" key="2">
    <citation type="journal article" date="2014" name="ISME J.">
        <title>Microbial stratification in low pH oxic and suboxic macroscopic growths along an acid mine drainage.</title>
        <authorList>
            <person name="Mendez-Garcia C."/>
            <person name="Mesa V."/>
            <person name="Sprenger R.R."/>
            <person name="Richter M."/>
            <person name="Diez M.S."/>
            <person name="Solano J."/>
            <person name="Bargiela R."/>
            <person name="Golyshina O.V."/>
            <person name="Manteca A."/>
            <person name="Ramos J.L."/>
            <person name="Gallego J.R."/>
            <person name="Llorente I."/>
            <person name="Martins Dos Santos V.A."/>
            <person name="Jensen O.N."/>
            <person name="Pelaez A.I."/>
            <person name="Sanchez J."/>
            <person name="Ferrer M."/>
        </authorList>
    </citation>
    <scope>NUCLEOTIDE SEQUENCE</scope>
</reference>
<protein>
    <submittedName>
        <fullName evidence="1">Acriflavin resistance protein</fullName>
    </submittedName>
</protein>
<dbReference type="AlphaFoldDB" id="T0ZCC7"/>
<dbReference type="Gene3D" id="3.30.2090.10">
    <property type="entry name" value="Multidrug efflux transporter AcrB TolC docking domain, DN and DC subdomains"/>
    <property type="match status" value="1"/>
</dbReference>
<sequence length="207" mass="22355">MGLRFFLWLQERRAIVLMGIALLAAAGVLSVFRVAVDAFPDVSPVSVTILTEAPGMSPLEVEQQITNTIEPVMNGLPGVRAVRSKTLFGLSSVTVVFDSHSEIYRARTMVTERLGTVSSLLPAGASPVLGAVSTPTGNIFRYTLEGSSDLMQLRTIQDWVVKRALLTTPGVAAVLSYGGYVKSYSVVVDPYRLDGFHLSLRDVVRAL</sequence>